<dbReference type="InterPro" id="IPR024437">
    <property type="entry name" value="DUF3825"/>
</dbReference>
<dbReference type="RefSeq" id="WP_379931987.1">
    <property type="nucleotide sequence ID" value="NZ_JBHTHY010000003.1"/>
</dbReference>
<evidence type="ECO:0000313" key="3">
    <source>
        <dbReference type="Proteomes" id="UP001597012"/>
    </source>
</evidence>
<gene>
    <name evidence="2" type="ORF">ACFQZJ_02290</name>
</gene>
<dbReference type="EMBL" id="JBHTHY010000003">
    <property type="protein sequence ID" value="MFD0796274.1"/>
    <property type="molecule type" value="Genomic_DNA"/>
</dbReference>
<feature type="domain" description="DUF3825" evidence="1">
    <location>
        <begin position="151"/>
        <end position="400"/>
    </location>
</feature>
<accession>A0ABW3B0Y0</accession>
<proteinExistence type="predicted"/>
<sequence>MATSKFGIFDFGFINNSGTFVNELNSILEGTSQYAEFDKFNKHFYSHVTLNKNIIYLNKYGYQKDRGDNLIEKDDANYAYYETGFVDKEGEKIYGFFQRKTLNRNFEGIYFLNLNGVQNLVKENLLFNIGLICFDNPETSWEDGFDFIEELATTAIPEKWTYGTHSSTIPHPILKSYLEYIFIRLTKEDGGKKILIDDNKNYALFNSGLLNIYFKPIYIVVQIKKGSNGIYYANPIILKKRTTLAEISFTINGNPISNKIMPEPAQFYNSVNEIVFKPEPEFYDPDDEKLRHIVQERKNRFPDNYQERSTTELAVILDTAIKCSYELSKRNYKLVVPQYRPQEDKIQYLMPIYLGATFNKLPDFALVLDHDSGYYKPETILELEDAYQNARLIAKPDNFWLNPEQK</sequence>
<dbReference type="Pfam" id="PF12873">
    <property type="entry name" value="DUF3825"/>
    <property type="match status" value="1"/>
</dbReference>
<organism evidence="2 3">
    <name type="scientific">Maribacter chungangensis</name>
    <dbReference type="NCBI Taxonomy" id="1069117"/>
    <lineage>
        <taxon>Bacteria</taxon>
        <taxon>Pseudomonadati</taxon>
        <taxon>Bacteroidota</taxon>
        <taxon>Flavobacteriia</taxon>
        <taxon>Flavobacteriales</taxon>
        <taxon>Flavobacteriaceae</taxon>
        <taxon>Maribacter</taxon>
    </lineage>
</organism>
<name>A0ABW3B0Y0_9FLAO</name>
<dbReference type="Proteomes" id="UP001597012">
    <property type="component" value="Unassembled WGS sequence"/>
</dbReference>
<evidence type="ECO:0000313" key="2">
    <source>
        <dbReference type="EMBL" id="MFD0796274.1"/>
    </source>
</evidence>
<comment type="caution">
    <text evidence="2">The sequence shown here is derived from an EMBL/GenBank/DDBJ whole genome shotgun (WGS) entry which is preliminary data.</text>
</comment>
<evidence type="ECO:0000259" key="1">
    <source>
        <dbReference type="Pfam" id="PF12873"/>
    </source>
</evidence>
<keyword evidence="3" id="KW-1185">Reference proteome</keyword>
<reference evidence="3" key="1">
    <citation type="journal article" date="2019" name="Int. J. Syst. Evol. Microbiol.">
        <title>The Global Catalogue of Microorganisms (GCM) 10K type strain sequencing project: providing services to taxonomists for standard genome sequencing and annotation.</title>
        <authorList>
            <consortium name="The Broad Institute Genomics Platform"/>
            <consortium name="The Broad Institute Genome Sequencing Center for Infectious Disease"/>
            <person name="Wu L."/>
            <person name="Ma J."/>
        </authorList>
    </citation>
    <scope>NUCLEOTIDE SEQUENCE [LARGE SCALE GENOMIC DNA]</scope>
    <source>
        <strain evidence="3">CCUG 61948</strain>
    </source>
</reference>
<protein>
    <submittedName>
        <fullName evidence="2">DUF3825 domain-containing protein</fullName>
    </submittedName>
</protein>